<dbReference type="InterPro" id="IPR006311">
    <property type="entry name" value="TAT_signal"/>
</dbReference>
<dbReference type="EMBL" id="JAEHOC010000031">
    <property type="protein sequence ID" value="KAG2429388.1"/>
    <property type="molecule type" value="Genomic_DNA"/>
</dbReference>
<comment type="caution">
    <text evidence="1">The sequence shown here is derived from an EMBL/GenBank/DDBJ whole genome shotgun (WGS) entry which is preliminary data.</text>
</comment>
<dbReference type="OrthoDB" id="567525at2759"/>
<evidence type="ECO:0000313" key="2">
    <source>
        <dbReference type="Proteomes" id="UP000650467"/>
    </source>
</evidence>
<proteinExistence type="predicted"/>
<name>A0A835VXD7_CHLIN</name>
<accession>A0A835VXD7</accession>
<gene>
    <name evidence="1" type="ORF">HXX76_011153</name>
</gene>
<keyword evidence="2" id="KW-1185">Reference proteome</keyword>
<protein>
    <submittedName>
        <fullName evidence="1">Uncharacterized protein</fullName>
    </submittedName>
</protein>
<dbReference type="AlphaFoldDB" id="A0A835VXD7"/>
<sequence>MQCANKLISRSSARKAFGPSRRPAVAVKAQVHREAAASPDVPRRTLLLSSLAAAGAAAASLALPLALPAPAAAADAVTDFLRGYTRPEVGLQEAVVILMDARSTLKEIQALAATPEDSEERFRARALWPSFAKRLRAVAEAAPVAVAAVTGAADKEETLGEMYGGKAGGAGAADAVYAALGAVLTISGRTIRPEAQAGPEAAAGAEAAISGFLGKLPASLLDEAQRFRVERAKAAAA</sequence>
<organism evidence="1 2">
    <name type="scientific">Chlamydomonas incerta</name>
    <dbReference type="NCBI Taxonomy" id="51695"/>
    <lineage>
        <taxon>Eukaryota</taxon>
        <taxon>Viridiplantae</taxon>
        <taxon>Chlorophyta</taxon>
        <taxon>core chlorophytes</taxon>
        <taxon>Chlorophyceae</taxon>
        <taxon>CS clade</taxon>
        <taxon>Chlamydomonadales</taxon>
        <taxon>Chlamydomonadaceae</taxon>
        <taxon>Chlamydomonas</taxon>
    </lineage>
</organism>
<dbReference type="Proteomes" id="UP000650467">
    <property type="component" value="Unassembled WGS sequence"/>
</dbReference>
<reference evidence="1" key="1">
    <citation type="journal article" date="2020" name="bioRxiv">
        <title>Comparative genomics of Chlamydomonas.</title>
        <authorList>
            <person name="Craig R.J."/>
            <person name="Hasan A.R."/>
            <person name="Ness R.W."/>
            <person name="Keightley P.D."/>
        </authorList>
    </citation>
    <scope>NUCLEOTIDE SEQUENCE</scope>
    <source>
        <strain evidence="1">SAG 7.73</strain>
    </source>
</reference>
<evidence type="ECO:0000313" key="1">
    <source>
        <dbReference type="EMBL" id="KAG2429388.1"/>
    </source>
</evidence>
<dbReference type="PROSITE" id="PS51318">
    <property type="entry name" value="TAT"/>
    <property type="match status" value="1"/>
</dbReference>